<protein>
    <submittedName>
        <fullName evidence="2">Uncharacterized protein</fullName>
    </submittedName>
</protein>
<sequence length="66" mass="7069">MDMALASKSFPPSSATAEQPISKSDKAVANDSSSKDTYLNPKANDTRTVPVRLQHENHGIASPIMI</sequence>
<proteinExistence type="predicted"/>
<accession>A0A811PKJ1</accession>
<evidence type="ECO:0000313" key="2">
    <source>
        <dbReference type="EMBL" id="CAD6244812.1"/>
    </source>
</evidence>
<evidence type="ECO:0000313" key="3">
    <source>
        <dbReference type="Proteomes" id="UP000604825"/>
    </source>
</evidence>
<name>A0A811PKJ1_9POAL</name>
<evidence type="ECO:0000256" key="1">
    <source>
        <dbReference type="SAM" id="MobiDB-lite"/>
    </source>
</evidence>
<dbReference type="Proteomes" id="UP000604825">
    <property type="component" value="Unassembled WGS sequence"/>
</dbReference>
<organism evidence="2 3">
    <name type="scientific">Miscanthus lutarioriparius</name>
    <dbReference type="NCBI Taxonomy" id="422564"/>
    <lineage>
        <taxon>Eukaryota</taxon>
        <taxon>Viridiplantae</taxon>
        <taxon>Streptophyta</taxon>
        <taxon>Embryophyta</taxon>
        <taxon>Tracheophyta</taxon>
        <taxon>Spermatophyta</taxon>
        <taxon>Magnoliopsida</taxon>
        <taxon>Liliopsida</taxon>
        <taxon>Poales</taxon>
        <taxon>Poaceae</taxon>
        <taxon>PACMAD clade</taxon>
        <taxon>Panicoideae</taxon>
        <taxon>Andropogonodae</taxon>
        <taxon>Andropogoneae</taxon>
        <taxon>Saccharinae</taxon>
        <taxon>Miscanthus</taxon>
    </lineage>
</organism>
<gene>
    <name evidence="2" type="ORF">NCGR_LOCUS29349</name>
</gene>
<dbReference type="EMBL" id="CAJGYO010000007">
    <property type="protein sequence ID" value="CAD6244812.1"/>
    <property type="molecule type" value="Genomic_DNA"/>
</dbReference>
<dbReference type="AlphaFoldDB" id="A0A811PKJ1"/>
<keyword evidence="3" id="KW-1185">Reference proteome</keyword>
<feature type="region of interest" description="Disordered" evidence="1">
    <location>
        <begin position="1"/>
        <end position="66"/>
    </location>
</feature>
<reference evidence="2" key="1">
    <citation type="submission" date="2020-10" db="EMBL/GenBank/DDBJ databases">
        <authorList>
            <person name="Han B."/>
            <person name="Lu T."/>
            <person name="Zhao Q."/>
            <person name="Huang X."/>
            <person name="Zhao Y."/>
        </authorList>
    </citation>
    <scope>NUCLEOTIDE SEQUENCE</scope>
</reference>
<feature type="compositionally biased region" description="Polar residues" evidence="1">
    <location>
        <begin position="10"/>
        <end position="22"/>
    </location>
</feature>
<comment type="caution">
    <text evidence="2">The sequence shown here is derived from an EMBL/GenBank/DDBJ whole genome shotgun (WGS) entry which is preliminary data.</text>
</comment>